<organism evidence="2 3">
    <name type="scientific">Tritrichomonas foetus</name>
    <dbReference type="NCBI Taxonomy" id="1144522"/>
    <lineage>
        <taxon>Eukaryota</taxon>
        <taxon>Metamonada</taxon>
        <taxon>Parabasalia</taxon>
        <taxon>Tritrichomonadida</taxon>
        <taxon>Tritrichomonadidae</taxon>
        <taxon>Tritrichomonas</taxon>
    </lineage>
</organism>
<evidence type="ECO:0000313" key="2">
    <source>
        <dbReference type="EMBL" id="OHT14856.1"/>
    </source>
</evidence>
<dbReference type="PANTHER" id="PTHR47978">
    <property type="match status" value="1"/>
</dbReference>
<dbReference type="GO" id="GO:0005525">
    <property type="term" value="F:GTP binding"/>
    <property type="evidence" value="ECO:0007669"/>
    <property type="project" value="InterPro"/>
</dbReference>
<dbReference type="GeneID" id="94832740"/>
<dbReference type="CDD" id="cd00154">
    <property type="entry name" value="Rab"/>
    <property type="match status" value="1"/>
</dbReference>
<dbReference type="Pfam" id="PF00071">
    <property type="entry name" value="Ras"/>
    <property type="match status" value="1"/>
</dbReference>
<dbReference type="VEuPathDB" id="TrichDB:TRFO_14826"/>
<keyword evidence="3" id="KW-1185">Reference proteome</keyword>
<dbReference type="InterPro" id="IPR001806">
    <property type="entry name" value="Small_GTPase"/>
</dbReference>
<dbReference type="RefSeq" id="XP_068367992.1">
    <property type="nucleotide sequence ID" value="XM_068498036.1"/>
</dbReference>
<evidence type="ECO:0000313" key="3">
    <source>
        <dbReference type="Proteomes" id="UP000179807"/>
    </source>
</evidence>
<evidence type="ECO:0000256" key="1">
    <source>
        <dbReference type="ARBA" id="ARBA00022741"/>
    </source>
</evidence>
<gene>
    <name evidence="2" type="ORF">TRFO_14826</name>
</gene>
<dbReference type="SMART" id="SM00176">
    <property type="entry name" value="RAN"/>
    <property type="match status" value="1"/>
</dbReference>
<dbReference type="SMART" id="SM00173">
    <property type="entry name" value="RAS"/>
    <property type="match status" value="1"/>
</dbReference>
<dbReference type="InterPro" id="IPR027417">
    <property type="entry name" value="P-loop_NTPase"/>
</dbReference>
<accession>A0A1J4KVD4</accession>
<dbReference type="NCBIfam" id="TIGR00231">
    <property type="entry name" value="small_GTP"/>
    <property type="match status" value="1"/>
</dbReference>
<dbReference type="EMBL" id="MLAK01000314">
    <property type="protein sequence ID" value="OHT14856.1"/>
    <property type="molecule type" value="Genomic_DNA"/>
</dbReference>
<dbReference type="Proteomes" id="UP000179807">
    <property type="component" value="Unassembled WGS sequence"/>
</dbReference>
<dbReference type="PRINTS" id="PR00449">
    <property type="entry name" value="RASTRNSFRMNG"/>
</dbReference>
<dbReference type="SMART" id="SM00174">
    <property type="entry name" value="RHO"/>
    <property type="match status" value="1"/>
</dbReference>
<dbReference type="InterPro" id="IPR005225">
    <property type="entry name" value="Small_GTP-bd"/>
</dbReference>
<sequence length="196" mass="21488">MSHDANPRLSFKAVILGDSGVGKTSLVTRWTTGSYQSNTNPTVGANHQRKRVILEDQEVDLFLWDTAGQEQFQALTPLYSRSSSVAIMTCSITDSASFASIDKWFELLNSSTEEIPPVVLAVNKIDIQNENSPTEDKIVSEYGERFAGVFFVSAVTNEGVDNLFNFAAEQGYKFTVTNTNKPSLPLTAEKGTKSCC</sequence>
<dbReference type="PROSITE" id="PS51419">
    <property type="entry name" value="RAB"/>
    <property type="match status" value="1"/>
</dbReference>
<proteinExistence type="predicted"/>
<dbReference type="Gene3D" id="3.40.50.300">
    <property type="entry name" value="P-loop containing nucleotide triphosphate hydrolases"/>
    <property type="match status" value="1"/>
</dbReference>
<dbReference type="OrthoDB" id="10429970at2759"/>
<dbReference type="SUPFAM" id="SSF52540">
    <property type="entry name" value="P-loop containing nucleoside triphosphate hydrolases"/>
    <property type="match status" value="1"/>
</dbReference>
<protein>
    <submittedName>
        <fullName evidence="2">Small GTP-binding protein</fullName>
    </submittedName>
</protein>
<dbReference type="AlphaFoldDB" id="A0A1J4KVD4"/>
<dbReference type="PROSITE" id="PS51421">
    <property type="entry name" value="RAS"/>
    <property type="match status" value="1"/>
</dbReference>
<keyword evidence="1" id="KW-0547">Nucleotide-binding</keyword>
<comment type="caution">
    <text evidence="2">The sequence shown here is derived from an EMBL/GenBank/DDBJ whole genome shotgun (WGS) entry which is preliminary data.</text>
</comment>
<dbReference type="FunFam" id="3.40.50.300:FF:000808">
    <property type="entry name" value="Small GTP-binding protein, putative"/>
    <property type="match status" value="1"/>
</dbReference>
<dbReference type="GO" id="GO:0003924">
    <property type="term" value="F:GTPase activity"/>
    <property type="evidence" value="ECO:0007669"/>
    <property type="project" value="InterPro"/>
</dbReference>
<dbReference type="SMART" id="SM00175">
    <property type="entry name" value="RAB"/>
    <property type="match status" value="1"/>
</dbReference>
<name>A0A1J4KVD4_9EUKA</name>
<reference evidence="2" key="1">
    <citation type="submission" date="2016-10" db="EMBL/GenBank/DDBJ databases">
        <authorList>
            <person name="Benchimol M."/>
            <person name="Almeida L.G."/>
            <person name="Vasconcelos A.T."/>
            <person name="Perreira-Neves A."/>
            <person name="Rosa I.A."/>
            <person name="Tasca T."/>
            <person name="Bogo M.R."/>
            <person name="de Souza W."/>
        </authorList>
    </citation>
    <scope>NUCLEOTIDE SEQUENCE [LARGE SCALE GENOMIC DNA]</scope>
    <source>
        <strain evidence="2">K</strain>
    </source>
</reference>